<protein>
    <recommendedName>
        <fullName evidence="3">non-specific serine/threonine protein kinase</fullName>
        <ecNumber evidence="3">2.7.11.1</ecNumber>
    </recommendedName>
</protein>
<organism evidence="18">
    <name type="scientific">Oryza meridionalis</name>
    <dbReference type="NCBI Taxonomy" id="40149"/>
    <lineage>
        <taxon>Eukaryota</taxon>
        <taxon>Viridiplantae</taxon>
        <taxon>Streptophyta</taxon>
        <taxon>Embryophyta</taxon>
        <taxon>Tracheophyta</taxon>
        <taxon>Spermatophyta</taxon>
        <taxon>Magnoliopsida</taxon>
        <taxon>Liliopsida</taxon>
        <taxon>Poales</taxon>
        <taxon>Poaceae</taxon>
        <taxon>BOP clade</taxon>
        <taxon>Oryzoideae</taxon>
        <taxon>Oryzeae</taxon>
        <taxon>Oryzinae</taxon>
        <taxon>Oryza</taxon>
    </lineage>
</organism>
<evidence type="ECO:0000256" key="6">
    <source>
        <dbReference type="ARBA" id="ARBA00022614"/>
    </source>
</evidence>
<evidence type="ECO:0000256" key="9">
    <source>
        <dbReference type="ARBA" id="ARBA00022737"/>
    </source>
</evidence>
<dbReference type="SMART" id="SM00365">
    <property type="entry name" value="LRR_SD22"/>
    <property type="match status" value="10"/>
</dbReference>
<dbReference type="Gramene" id="OMERI01G20050.1">
    <property type="protein sequence ID" value="OMERI01G20050.1"/>
    <property type="gene ID" value="OMERI01G20050"/>
</dbReference>
<dbReference type="PANTHER" id="PTHR48063">
    <property type="entry name" value="LRR RECEPTOR-LIKE KINASE"/>
    <property type="match status" value="1"/>
</dbReference>
<dbReference type="EnsemblPlants" id="OMERI01G20050.1">
    <property type="protein sequence ID" value="OMERI01G20050.1"/>
    <property type="gene ID" value="OMERI01G20050"/>
</dbReference>
<evidence type="ECO:0000256" key="10">
    <source>
        <dbReference type="ARBA" id="ARBA00022777"/>
    </source>
</evidence>
<evidence type="ECO:0000256" key="3">
    <source>
        <dbReference type="ARBA" id="ARBA00012513"/>
    </source>
</evidence>
<dbReference type="InterPro" id="IPR001611">
    <property type="entry name" value="Leu-rich_rpt"/>
</dbReference>
<evidence type="ECO:0000313" key="18">
    <source>
        <dbReference type="EnsemblPlants" id="OMERI01G20050.1"/>
    </source>
</evidence>
<evidence type="ECO:0000256" key="2">
    <source>
        <dbReference type="ARBA" id="ARBA00009592"/>
    </source>
</evidence>
<feature type="domain" description="Leucine-rich repeat-containing N-terminal plant-type" evidence="17">
    <location>
        <begin position="453"/>
        <end position="490"/>
    </location>
</feature>
<evidence type="ECO:0000256" key="5">
    <source>
        <dbReference type="ARBA" id="ARBA00022527"/>
    </source>
</evidence>
<evidence type="ECO:0000256" key="16">
    <source>
        <dbReference type="SAM" id="Phobius"/>
    </source>
</evidence>
<dbReference type="PANTHER" id="PTHR48063:SF22">
    <property type="entry name" value="HCRVF1 PROTEIN-LIKE"/>
    <property type="match status" value="1"/>
</dbReference>
<proteinExistence type="inferred from homology"/>
<evidence type="ECO:0000256" key="8">
    <source>
        <dbReference type="ARBA" id="ARBA00022729"/>
    </source>
</evidence>
<dbReference type="InterPro" id="IPR046956">
    <property type="entry name" value="RLP23-like"/>
</dbReference>
<keyword evidence="7 16" id="KW-0812">Transmembrane</keyword>
<evidence type="ECO:0000259" key="17">
    <source>
        <dbReference type="Pfam" id="PF08263"/>
    </source>
</evidence>
<dbReference type="Pfam" id="PF13855">
    <property type="entry name" value="LRR_8"/>
    <property type="match status" value="4"/>
</dbReference>
<name>A0A0E0C4A9_9ORYZ</name>
<dbReference type="SUPFAM" id="SSF52058">
    <property type="entry name" value="L domain-like"/>
    <property type="match status" value="6"/>
</dbReference>
<evidence type="ECO:0000313" key="19">
    <source>
        <dbReference type="Proteomes" id="UP000008021"/>
    </source>
</evidence>
<evidence type="ECO:0000256" key="13">
    <source>
        <dbReference type="ARBA" id="ARBA00023180"/>
    </source>
</evidence>
<feature type="domain" description="Leucine-rich repeat-containing N-terminal plant-type" evidence="17">
    <location>
        <begin position="1367"/>
        <end position="1402"/>
    </location>
</feature>
<dbReference type="EC" id="2.7.11.1" evidence="3"/>
<evidence type="ECO:0000256" key="14">
    <source>
        <dbReference type="ARBA" id="ARBA00047899"/>
    </source>
</evidence>
<comment type="similarity">
    <text evidence="2">Belongs to the RLP family.</text>
</comment>
<dbReference type="FunFam" id="3.80.10.10:FF:000095">
    <property type="entry name" value="LRR receptor-like serine/threonine-protein kinase GSO1"/>
    <property type="match status" value="3"/>
</dbReference>
<dbReference type="InterPro" id="IPR003591">
    <property type="entry name" value="Leu-rich_rpt_typical-subtyp"/>
</dbReference>
<evidence type="ECO:0000256" key="15">
    <source>
        <dbReference type="ARBA" id="ARBA00048679"/>
    </source>
</evidence>
<comment type="subcellular location">
    <subcellularLocation>
        <location evidence="1">Cell membrane</location>
        <topology evidence="1">Single-pass type I membrane protein</topology>
    </subcellularLocation>
</comment>
<keyword evidence="10" id="KW-0418">Kinase</keyword>
<dbReference type="PROSITE" id="PS51450">
    <property type="entry name" value="LRR"/>
    <property type="match status" value="3"/>
</dbReference>
<comment type="catalytic activity">
    <reaction evidence="14">
        <text>L-threonyl-[protein] + ATP = O-phospho-L-threonyl-[protein] + ADP + H(+)</text>
        <dbReference type="Rhea" id="RHEA:46608"/>
        <dbReference type="Rhea" id="RHEA-COMP:11060"/>
        <dbReference type="Rhea" id="RHEA-COMP:11605"/>
        <dbReference type="ChEBI" id="CHEBI:15378"/>
        <dbReference type="ChEBI" id="CHEBI:30013"/>
        <dbReference type="ChEBI" id="CHEBI:30616"/>
        <dbReference type="ChEBI" id="CHEBI:61977"/>
        <dbReference type="ChEBI" id="CHEBI:456216"/>
        <dbReference type="EC" id="2.7.11.1"/>
    </reaction>
</comment>
<keyword evidence="8" id="KW-0732">Signal</keyword>
<keyword evidence="19" id="KW-1185">Reference proteome</keyword>
<dbReference type="HOGENOM" id="CLU_228650_0_0_1"/>
<keyword evidence="4" id="KW-1003">Cell membrane</keyword>
<comment type="catalytic activity">
    <reaction evidence="15">
        <text>L-seryl-[protein] + ATP = O-phospho-L-seryl-[protein] + ADP + H(+)</text>
        <dbReference type="Rhea" id="RHEA:17989"/>
        <dbReference type="Rhea" id="RHEA-COMP:9863"/>
        <dbReference type="Rhea" id="RHEA-COMP:11604"/>
        <dbReference type="ChEBI" id="CHEBI:15378"/>
        <dbReference type="ChEBI" id="CHEBI:29999"/>
        <dbReference type="ChEBI" id="CHEBI:30616"/>
        <dbReference type="ChEBI" id="CHEBI:83421"/>
        <dbReference type="ChEBI" id="CHEBI:456216"/>
        <dbReference type="EC" id="2.7.11.1"/>
    </reaction>
</comment>
<evidence type="ECO:0000256" key="4">
    <source>
        <dbReference type="ARBA" id="ARBA00022475"/>
    </source>
</evidence>
<reference evidence="18" key="2">
    <citation type="submission" date="2018-05" db="EMBL/GenBank/DDBJ databases">
        <title>OmerRS3 (Oryza meridionalis Reference Sequence Version 3).</title>
        <authorList>
            <person name="Zhang J."/>
            <person name="Kudrna D."/>
            <person name="Lee S."/>
            <person name="Talag J."/>
            <person name="Welchert J."/>
            <person name="Wing R.A."/>
        </authorList>
    </citation>
    <scope>NUCLEOTIDE SEQUENCE [LARGE SCALE GENOMIC DNA]</scope>
    <source>
        <strain evidence="18">cv. OR44</strain>
    </source>
</reference>
<dbReference type="Pfam" id="PF08263">
    <property type="entry name" value="LRRNT_2"/>
    <property type="match status" value="2"/>
</dbReference>
<dbReference type="Proteomes" id="UP000008021">
    <property type="component" value="Chromosome 1"/>
</dbReference>
<evidence type="ECO:0000256" key="11">
    <source>
        <dbReference type="ARBA" id="ARBA00022989"/>
    </source>
</evidence>
<keyword evidence="6" id="KW-0433">Leucine-rich repeat</keyword>
<dbReference type="FunFam" id="3.80.10.10:FF:000213">
    <property type="entry name" value="Tyrosine-sulfated glycopeptide receptor 1"/>
    <property type="match status" value="1"/>
</dbReference>
<dbReference type="Pfam" id="PF00560">
    <property type="entry name" value="LRR_1"/>
    <property type="match status" value="11"/>
</dbReference>
<sequence length="2483" mass="274215">MPRACVSRNKDESTKLSSHPRYRFNGMVRYHEIATVFDQCCQINGHDLVLHNLKDSKKKIFSENMLRGTVPADLKHISSHEINLGSNMFTGKIPLLPVNVSVFNITSNSLSGSLPSSLKARLLDVLLLCNNQLTGSIPHSICQLSVRRLDLSKNQLTGDLEEMQCWKETDNTSSRPGTNPESQFVSSLVSLVLNNNEFTGEFPQFLQSASQLVFLDLSYNRFFGRLPEWLPGKMPGLQIVRLRSNMFSGHIPKNFTHLDSLRYLDIAHNEGSAALMGHIPEEIHLLIGLTNLNLSRNQFSGAIPNQTGDLKRLESLDLSYNEFSGQIPSSLSALTSLSYLNLSYNNLSGTIPSGPQLQVLDNQIYIYVGNPALCGPPLPKKCSANESQQSAHKNINHMDFLYLGMGIGFMVGLWTVLCTICIHVLIALALLLFTPIISNEASANANTTGGCIPSERSALISFKSGLLDPGNLLSSWEGDDCCRWKGVWCNNKTGHIAELNLPRGSCHHMSPWDPLEPGLGGSIGPSLLGLKQLEHLDLSCNNFSMTRIPEFLGSLHNLRYLDLSRSTFVGIVPPQLGNLSNLHYFSLGSNDNSSLYSTDVSWLSRLSSLEHLDMSFVNLSMVVDWVSVLNTLPSLRFLNLFGCQLSSSDDSLLHNNLTSLETLHLLLNNFNKRIAPNWFWDLTSLKLLDISDSGFYGPFPNEIGNMTSIVDIDLTGNNLVGMIPFNLKNLCNLEKFNVAGTNINGNITEIFNRLPRCSWNKLQVLFLPDCDLTGSLPTTLEPLSNLSMLELGNNNITGPIPLWIGELSNLTMLGLSSNNLDGLGPKFPTWLRYLTDVYNLDISNTSISDKVPDWFWKAASSVTHLNMRNNQIAGALPSTLEYMRTIVMDLSSNKFSGPIPKLPVSLTSLDFSKNNLSGPLPSDIGASALVSLVLYGNSLSGSIPSYLCKMQSLELFSGHIPIELTSLAGLQYLDLAHNNFSGCIPNSLAKFHRMTLEQDKEDRFSGAIRYGIGINDNDMVNYIENISVVTKGQERLYTGEIVYMVNIDLSSNNLTGEIPEEIISLVALTNLNLSWNSLSGQIPEKIGSLSQLESLDLSHNVLSGGIPSSIASLTYLSHMNLSYNNLSGRIPAGNQLDILEDPASMYVGNIDLCGHPLPNNCSINGDTKIERDDLVNMSFHFSMIIGFMVGLLLNVCSSGHNLQEVMEEKLRTNGIRSNTSRGIIVHLRPASRHGRGGPAEEATVVLPDPDLTGRTRHALALHCSERARKAGGGESVRSCRRCTAANRMRRRAVRLLEEVRLGPSVSGLSITTTVPNHVAEAFVVGASATCATVELGAPPQTRRRRRQPLLSSTPSTCCVHARCVTGERDALLSFKASLLDPSGRLSSWQGDDCCQWKGVRCSNRTGNIVALNLRNTNNFWYDFYDADGLNLLRGGDLSLLGGELSSSLIALHHLRHLDLSCNFFNGMSIPVFMGSFKNLRYLNLSWAGFGGKIPSQIRNISSLQYLDVSSNYFFHEQNTFFMSSTDLSWLPRLTFLRHVDMTDVDLSSVRDWVHMVNMLPALQVLRLSECGLNHTVSKLSHSNLTNLEVLDLSDNEFYYTPLQHNWFWDLTSLEELYLSEYAYLAPAGPIPDRLGNMSALRVLDLSYSSIVGLFPKSLENMCNLQVLRMDGNNIDADIREFMQRLPMCSWNSLEELSLDYTNMSGIFPTLIRKMSNLSVLLLSGNMLVGELPAGVGALGNLKILGLSNNNFNGLVPLGTVSSLDTLYLTGNKFSGSMPLEVGAVIPLGIGAVNLKILYLDNSKFSGFVPLGIGAYLSYNNFSGPAPSRIGALGNLEILDLSYNNLSGPVPLEIGAVNLKILYLNNNKFSGFVPLGIGAVSHLKELYLSYNNFSGPAPSWVGALGNLQILDLSHKSFSGPVPPGIGSLSNLTTLDLSYNRFQGVISKDHVEHLSRLKYLDLSYNFLKIDIHTNSSPPLKLRNAAFRSCQLGPRFPLWLRWQTDIDVLVLENTKLDDVIPDWFWVTFSRASFLQASGNKLHGSLPPSLEHISVGRIYLGSNLLTGQVPQLPISMTRLNLSSNFLSGPLPSLKAPLLEELLLANNNITGSIPPSMCQLTGLKRLDLSGNKITGDLEQMQCWKQSDMPNTNSADKFGSSMLSLALNHNELSGIFPQFLQNASQLLFLDLSHNRFFGSLPKWLPERMPNLQILRLRSNIFHGHIPKNIIYLGKLHFLDIAHNNISGSIPDSLANFKAMTVIAQNSEDYIFEESIPVITKDQQRDYTFEIYNQVVNLDFSCNKLTGHIPEEIHLLIGLTNLNLSSNQFSGTIHDQIGDLKQLESLDLSYNELSGEIPPSLSALTSLSHLNLSYNNLSGTIPSGSQLQALDGQIYIYVGNPGLCGPPLLKNCSTNGTQQSFYEDRSHMGSLYLGMSIGFVIGLWTVFCTMMMKRTWMMAYFRIIDNLYDKAYVQVAISWSRLMRKNQDAA</sequence>
<keyword evidence="13" id="KW-0325">Glycoprotein</keyword>
<dbReference type="SMART" id="SM00369">
    <property type="entry name" value="LRR_TYP"/>
    <property type="match status" value="23"/>
</dbReference>
<dbReference type="STRING" id="40149.A0A0E0C4A9"/>
<feature type="transmembrane region" description="Helical" evidence="16">
    <location>
        <begin position="400"/>
        <end position="433"/>
    </location>
</feature>
<evidence type="ECO:0000256" key="1">
    <source>
        <dbReference type="ARBA" id="ARBA00004251"/>
    </source>
</evidence>
<dbReference type="SUPFAM" id="SSF52047">
    <property type="entry name" value="RNI-like"/>
    <property type="match status" value="2"/>
</dbReference>
<keyword evidence="5" id="KW-0723">Serine/threonine-protein kinase</keyword>
<dbReference type="GO" id="GO:0005886">
    <property type="term" value="C:plasma membrane"/>
    <property type="evidence" value="ECO:0007669"/>
    <property type="project" value="UniProtKB-SubCell"/>
</dbReference>
<dbReference type="InterPro" id="IPR032675">
    <property type="entry name" value="LRR_dom_sf"/>
</dbReference>
<dbReference type="FunFam" id="3.80.10.10:FF:000649">
    <property type="entry name" value="Leucine Rich Repeat family protein"/>
    <property type="match status" value="2"/>
</dbReference>
<dbReference type="InterPro" id="IPR025875">
    <property type="entry name" value="Leu-rich_rpt_4"/>
</dbReference>
<dbReference type="GO" id="GO:0004674">
    <property type="term" value="F:protein serine/threonine kinase activity"/>
    <property type="evidence" value="ECO:0007669"/>
    <property type="project" value="UniProtKB-KW"/>
</dbReference>
<dbReference type="Pfam" id="PF12799">
    <property type="entry name" value="LRR_4"/>
    <property type="match status" value="1"/>
</dbReference>
<feature type="transmembrane region" description="Helical" evidence="16">
    <location>
        <begin position="2424"/>
        <end position="2445"/>
    </location>
</feature>
<reference evidence="18" key="1">
    <citation type="submission" date="2015-04" db="UniProtKB">
        <authorList>
            <consortium name="EnsemblPlants"/>
        </authorList>
    </citation>
    <scope>IDENTIFICATION</scope>
</reference>
<evidence type="ECO:0000256" key="7">
    <source>
        <dbReference type="ARBA" id="ARBA00022692"/>
    </source>
</evidence>
<keyword evidence="10" id="KW-0808">Transferase</keyword>
<keyword evidence="9" id="KW-0677">Repeat</keyword>
<accession>A0A0E0C4A9</accession>
<keyword evidence="11 16" id="KW-1133">Transmembrane helix</keyword>
<dbReference type="InterPro" id="IPR013210">
    <property type="entry name" value="LRR_N_plant-typ"/>
</dbReference>
<evidence type="ECO:0000256" key="12">
    <source>
        <dbReference type="ARBA" id="ARBA00023136"/>
    </source>
</evidence>
<dbReference type="Gene3D" id="3.80.10.10">
    <property type="entry name" value="Ribonuclease Inhibitor"/>
    <property type="match status" value="11"/>
</dbReference>
<keyword evidence="12 16" id="KW-0472">Membrane</keyword>